<feature type="region of interest" description="Disordered" evidence="8">
    <location>
        <begin position="508"/>
        <end position="541"/>
    </location>
</feature>
<dbReference type="PANTHER" id="PTHR24305">
    <property type="entry name" value="CYTOCHROME P450"/>
    <property type="match status" value="1"/>
</dbReference>
<comment type="cofactor">
    <cofactor evidence="1 6">
        <name>heme</name>
        <dbReference type="ChEBI" id="CHEBI:30413"/>
    </cofactor>
</comment>
<gene>
    <name evidence="10" type="ORF">LX32DRAFT_379490</name>
</gene>
<dbReference type="InterPro" id="IPR002401">
    <property type="entry name" value="Cyt_P450_E_grp-I"/>
</dbReference>
<dbReference type="PRINTS" id="PR00385">
    <property type="entry name" value="P450"/>
</dbReference>
<evidence type="ECO:0000256" key="1">
    <source>
        <dbReference type="ARBA" id="ARBA00001971"/>
    </source>
</evidence>
<dbReference type="InterPro" id="IPR017972">
    <property type="entry name" value="Cyt_P450_CS"/>
</dbReference>
<dbReference type="GO" id="GO:0004497">
    <property type="term" value="F:monooxygenase activity"/>
    <property type="evidence" value="ECO:0007669"/>
    <property type="project" value="UniProtKB-KW"/>
</dbReference>
<evidence type="ECO:0000256" key="6">
    <source>
        <dbReference type="PIRSR" id="PIRSR602401-1"/>
    </source>
</evidence>
<dbReference type="EMBL" id="MU842870">
    <property type="protein sequence ID" value="KAK2029011.1"/>
    <property type="molecule type" value="Genomic_DNA"/>
</dbReference>
<dbReference type="GO" id="GO:0005506">
    <property type="term" value="F:iron ion binding"/>
    <property type="evidence" value="ECO:0007669"/>
    <property type="project" value="InterPro"/>
</dbReference>
<reference evidence="10" key="1">
    <citation type="submission" date="2021-06" db="EMBL/GenBank/DDBJ databases">
        <title>Comparative genomics, transcriptomics and evolutionary studies reveal genomic signatures of adaptation to plant cell wall in hemibiotrophic fungi.</title>
        <authorList>
            <consortium name="DOE Joint Genome Institute"/>
            <person name="Baroncelli R."/>
            <person name="Diaz J.F."/>
            <person name="Benocci T."/>
            <person name="Peng M."/>
            <person name="Battaglia E."/>
            <person name="Haridas S."/>
            <person name="Andreopoulos W."/>
            <person name="Labutti K."/>
            <person name="Pangilinan J."/>
            <person name="Floch G.L."/>
            <person name="Makela M.R."/>
            <person name="Henrissat B."/>
            <person name="Grigoriev I.V."/>
            <person name="Crouch J.A."/>
            <person name="De Vries R.P."/>
            <person name="Sukno S.A."/>
            <person name="Thon M.R."/>
        </authorList>
    </citation>
    <scope>NUCLEOTIDE SEQUENCE</scope>
    <source>
        <strain evidence="10">MAFF235873</strain>
    </source>
</reference>
<proteinExistence type="inferred from homology"/>
<feature type="compositionally biased region" description="Low complexity" evidence="8">
    <location>
        <begin position="450"/>
        <end position="466"/>
    </location>
</feature>
<evidence type="ECO:0000256" key="8">
    <source>
        <dbReference type="SAM" id="MobiDB-lite"/>
    </source>
</evidence>
<dbReference type="GO" id="GO:0016705">
    <property type="term" value="F:oxidoreductase activity, acting on paired donors, with incorporation or reduction of molecular oxygen"/>
    <property type="evidence" value="ECO:0007669"/>
    <property type="project" value="InterPro"/>
</dbReference>
<dbReference type="PROSITE" id="PS00086">
    <property type="entry name" value="CYTOCHROME_P450"/>
    <property type="match status" value="1"/>
</dbReference>
<dbReference type="GO" id="GO:0020037">
    <property type="term" value="F:heme binding"/>
    <property type="evidence" value="ECO:0007669"/>
    <property type="project" value="InterPro"/>
</dbReference>
<name>A0AAD9HH34_9PEZI</name>
<evidence type="ECO:0000256" key="7">
    <source>
        <dbReference type="RuleBase" id="RU000461"/>
    </source>
</evidence>
<dbReference type="CDD" id="cd11070">
    <property type="entry name" value="CYP56-like"/>
    <property type="match status" value="1"/>
</dbReference>
<comment type="similarity">
    <text evidence="2 7">Belongs to the cytochrome P450 family.</text>
</comment>
<dbReference type="InterPro" id="IPR050121">
    <property type="entry name" value="Cytochrome_P450_monoxygenase"/>
</dbReference>
<dbReference type="AlphaFoldDB" id="A0AAD9HH34"/>
<dbReference type="PRINTS" id="PR00463">
    <property type="entry name" value="EP450I"/>
</dbReference>
<feature type="transmembrane region" description="Helical" evidence="9">
    <location>
        <begin position="6"/>
        <end position="23"/>
    </location>
</feature>
<evidence type="ECO:0000256" key="2">
    <source>
        <dbReference type="ARBA" id="ARBA00010617"/>
    </source>
</evidence>
<feature type="region of interest" description="Disordered" evidence="8">
    <location>
        <begin position="447"/>
        <end position="466"/>
    </location>
</feature>
<keyword evidence="7" id="KW-0503">Monooxygenase</keyword>
<dbReference type="Proteomes" id="UP001232148">
    <property type="component" value="Unassembled WGS sequence"/>
</dbReference>
<keyword evidence="9" id="KW-0812">Transmembrane</keyword>
<feature type="compositionally biased region" description="Low complexity" evidence="8">
    <location>
        <begin position="528"/>
        <end position="539"/>
    </location>
</feature>
<dbReference type="InterPro" id="IPR036396">
    <property type="entry name" value="Cyt_P450_sf"/>
</dbReference>
<evidence type="ECO:0000256" key="4">
    <source>
        <dbReference type="ARBA" id="ARBA00022723"/>
    </source>
</evidence>
<organism evidence="10 11">
    <name type="scientific">Colletotrichum zoysiae</name>
    <dbReference type="NCBI Taxonomy" id="1216348"/>
    <lineage>
        <taxon>Eukaryota</taxon>
        <taxon>Fungi</taxon>
        <taxon>Dikarya</taxon>
        <taxon>Ascomycota</taxon>
        <taxon>Pezizomycotina</taxon>
        <taxon>Sordariomycetes</taxon>
        <taxon>Hypocreomycetidae</taxon>
        <taxon>Glomerellales</taxon>
        <taxon>Glomerellaceae</taxon>
        <taxon>Colletotrichum</taxon>
        <taxon>Colletotrichum graminicola species complex</taxon>
    </lineage>
</organism>
<evidence type="ECO:0000256" key="3">
    <source>
        <dbReference type="ARBA" id="ARBA00022617"/>
    </source>
</evidence>
<accession>A0AAD9HH34</accession>
<protein>
    <submittedName>
        <fullName evidence="10">Cytochrome P450</fullName>
    </submittedName>
</protein>
<keyword evidence="3 6" id="KW-0349">Heme</keyword>
<keyword evidence="11" id="KW-1185">Reference proteome</keyword>
<evidence type="ECO:0000313" key="11">
    <source>
        <dbReference type="Proteomes" id="UP001232148"/>
    </source>
</evidence>
<feature type="binding site" description="axial binding residue" evidence="6">
    <location>
        <position position="553"/>
    </location>
    <ligand>
        <name>heme</name>
        <dbReference type="ChEBI" id="CHEBI:30413"/>
    </ligand>
    <ligandPart>
        <name>Fe</name>
        <dbReference type="ChEBI" id="CHEBI:18248"/>
    </ligandPart>
</feature>
<evidence type="ECO:0000256" key="5">
    <source>
        <dbReference type="ARBA" id="ARBA00023004"/>
    </source>
</evidence>
<dbReference type="Gene3D" id="1.10.630.10">
    <property type="entry name" value="Cytochrome P450"/>
    <property type="match status" value="1"/>
</dbReference>
<dbReference type="Pfam" id="PF00067">
    <property type="entry name" value="p450"/>
    <property type="match status" value="2"/>
</dbReference>
<dbReference type="SUPFAM" id="SSF48264">
    <property type="entry name" value="Cytochrome P450"/>
    <property type="match status" value="1"/>
</dbReference>
<sequence length="621" mass="67485">MGYVYTALILLPCLFVASHLWTLQKNYRAALLTGLPIIVIPYNPDSAIHAIFSVPLRPVLRRLLPTRIYDTISIVIFGWEFLDESAVHDRIGPAFIVVTTSQNQLICADPAMAQVILAKRNDFVQGDVLKRIMGFAGDNVQTSNGDSWSRQRRIVATALNERISPGVWKETAAQAASLTDFLLSPASPSGETADTIPGLRAVAINVLNHIAYGVRKPFALISLPRDPKADMTYVDGISLCASLLVVAALAPHWLLCLPVMPKLLQTLAVARARLPDLARGMLDQERRRAADETADGADGQAGPRTIMSLLVGLSDQEKKQQAASDAAASSEKKAGAGGSAMINKTYLTEDEIGGNLFIFTIAGFDTTANTLAYAVTLLAAYPEWQAWIQAEIDAVLGPAPLGAESDDELPDYAAAYPKLVRCLAVMYEVLRLYPPLTHLMRSTETAQTMSYPSSHPPASASSSSPSTFTLGAAPSLVYINTVALHTSPSTWGPDALAFKPSRWLQPANAAVPGDEKEEEAEVKKKGDQSPPSQQFFTPPRGTYVPWSGGPRACPGQKMSQVEFVTVVATLFRRCTVEPARRAGESAEGARRRLLDLTRDSQPIVTLQMKRPDEVRLRWTRR</sequence>
<comment type="caution">
    <text evidence="10">The sequence shown here is derived from an EMBL/GenBank/DDBJ whole genome shotgun (WGS) entry which is preliminary data.</text>
</comment>
<evidence type="ECO:0000313" key="10">
    <source>
        <dbReference type="EMBL" id="KAK2029011.1"/>
    </source>
</evidence>
<keyword evidence="7" id="KW-0560">Oxidoreductase</keyword>
<evidence type="ECO:0000256" key="9">
    <source>
        <dbReference type="SAM" id="Phobius"/>
    </source>
</evidence>
<keyword evidence="9" id="KW-0472">Membrane</keyword>
<keyword evidence="9" id="KW-1133">Transmembrane helix</keyword>
<dbReference type="InterPro" id="IPR001128">
    <property type="entry name" value="Cyt_P450"/>
</dbReference>
<keyword evidence="4 6" id="KW-0479">Metal-binding</keyword>
<keyword evidence="5 6" id="KW-0408">Iron</keyword>
<dbReference type="PANTHER" id="PTHR24305:SF166">
    <property type="entry name" value="CYTOCHROME P450 12A4, MITOCHONDRIAL-RELATED"/>
    <property type="match status" value="1"/>
</dbReference>